<dbReference type="Gene3D" id="1.10.8.420">
    <property type="entry name" value="RecR Domain 1"/>
    <property type="match status" value="1"/>
</dbReference>
<dbReference type="GO" id="GO:0008270">
    <property type="term" value="F:zinc ion binding"/>
    <property type="evidence" value="ECO:0007669"/>
    <property type="project" value="UniProtKB-KW"/>
</dbReference>
<dbReference type="PROSITE" id="PS01300">
    <property type="entry name" value="RECR"/>
    <property type="match status" value="1"/>
</dbReference>
<evidence type="ECO:0000256" key="5">
    <source>
        <dbReference type="ARBA" id="ARBA00023172"/>
    </source>
</evidence>
<dbReference type="InterPro" id="IPR006171">
    <property type="entry name" value="TOPRIM_dom"/>
</dbReference>
<gene>
    <name evidence="7" type="primary">recR</name>
    <name evidence="9" type="ORF">COU33_04975</name>
</gene>
<comment type="similarity">
    <text evidence="7">Belongs to the RecR family.</text>
</comment>
<accession>A0A2M6VZW7</accession>
<dbReference type="Pfam" id="PF02132">
    <property type="entry name" value="RecR_ZnF"/>
    <property type="match status" value="1"/>
</dbReference>
<evidence type="ECO:0000259" key="8">
    <source>
        <dbReference type="PROSITE" id="PS50880"/>
    </source>
</evidence>
<dbReference type="InterPro" id="IPR034137">
    <property type="entry name" value="TOPRIM_RecR"/>
</dbReference>
<proteinExistence type="inferred from homology"/>
<dbReference type="PANTHER" id="PTHR30446:SF0">
    <property type="entry name" value="RECOMBINATION PROTEIN RECR"/>
    <property type="match status" value="1"/>
</dbReference>
<dbReference type="CDD" id="cd01025">
    <property type="entry name" value="TOPRIM_recR"/>
    <property type="match status" value="1"/>
</dbReference>
<feature type="domain" description="Toprim" evidence="8">
    <location>
        <begin position="79"/>
        <end position="176"/>
    </location>
</feature>
<dbReference type="SUPFAM" id="SSF111304">
    <property type="entry name" value="Recombination protein RecR"/>
    <property type="match status" value="1"/>
</dbReference>
<dbReference type="Pfam" id="PF13662">
    <property type="entry name" value="Toprim_4"/>
    <property type="match status" value="1"/>
</dbReference>
<dbReference type="Pfam" id="PF21176">
    <property type="entry name" value="RecR_HhH"/>
    <property type="match status" value="1"/>
</dbReference>
<feature type="zinc finger region" description="C4-type" evidence="7">
    <location>
        <begin position="56"/>
        <end position="71"/>
    </location>
</feature>
<evidence type="ECO:0000313" key="10">
    <source>
        <dbReference type="Proteomes" id="UP000229362"/>
    </source>
</evidence>
<sequence length="200" mass="22590">MYSKSIQALIKAFSRLPSVGGRTAERFVFHLLRSGKKDVGELTLALKELIENVKSCEVCWDFADASPCAICADTKRDHSTICVVSEPQDVQVFEKPRMYQGRYHVLRGTVTQSNPDSMRFLKVDALLARLQKEDIQEVVLSLNPDLPGETTMMFLEKRIRAIAPHIRISRLARGLPMGSDMRYADEITLQSAFTNRTKSI</sequence>
<dbReference type="GO" id="GO:0006281">
    <property type="term" value="P:DNA repair"/>
    <property type="evidence" value="ECO:0007669"/>
    <property type="project" value="UniProtKB-UniRule"/>
</dbReference>
<evidence type="ECO:0000256" key="2">
    <source>
        <dbReference type="ARBA" id="ARBA00022763"/>
    </source>
</evidence>
<dbReference type="Proteomes" id="UP000229362">
    <property type="component" value="Unassembled WGS sequence"/>
</dbReference>
<dbReference type="GO" id="GO:0006310">
    <property type="term" value="P:DNA recombination"/>
    <property type="evidence" value="ECO:0007669"/>
    <property type="project" value="UniProtKB-UniRule"/>
</dbReference>
<organism evidence="9 10">
    <name type="scientific">Candidatus Magasanikbacteria bacterium CG10_big_fil_rev_8_21_14_0_10_43_6</name>
    <dbReference type="NCBI Taxonomy" id="1974650"/>
    <lineage>
        <taxon>Bacteria</taxon>
        <taxon>Candidatus Magasanikiibacteriota</taxon>
    </lineage>
</organism>
<evidence type="ECO:0000256" key="1">
    <source>
        <dbReference type="ARBA" id="ARBA00022723"/>
    </source>
</evidence>
<dbReference type="PROSITE" id="PS50880">
    <property type="entry name" value="TOPRIM"/>
    <property type="match status" value="1"/>
</dbReference>
<evidence type="ECO:0000256" key="3">
    <source>
        <dbReference type="ARBA" id="ARBA00022771"/>
    </source>
</evidence>
<keyword evidence="2 7" id="KW-0227">DNA damage</keyword>
<reference evidence="10" key="1">
    <citation type="submission" date="2017-09" db="EMBL/GenBank/DDBJ databases">
        <title>Depth-based differentiation of microbial function through sediment-hosted aquifers and enrichment of novel symbionts in the deep terrestrial subsurface.</title>
        <authorList>
            <person name="Probst A.J."/>
            <person name="Ladd B."/>
            <person name="Jarett J.K."/>
            <person name="Geller-Mcgrath D.E."/>
            <person name="Sieber C.M.K."/>
            <person name="Emerson J.B."/>
            <person name="Anantharaman K."/>
            <person name="Thomas B.C."/>
            <person name="Malmstrom R."/>
            <person name="Stieglmeier M."/>
            <person name="Klingl A."/>
            <person name="Woyke T."/>
            <person name="Ryan C.M."/>
            <person name="Banfield J.F."/>
        </authorList>
    </citation>
    <scope>NUCLEOTIDE SEQUENCE [LARGE SCALE GENOMIC DNA]</scope>
</reference>
<dbReference type="NCBIfam" id="TIGR00615">
    <property type="entry name" value="recR"/>
    <property type="match status" value="1"/>
</dbReference>
<keyword evidence="1 7" id="KW-0479">Metal-binding</keyword>
<dbReference type="PANTHER" id="PTHR30446">
    <property type="entry name" value="RECOMBINATION PROTEIN RECR"/>
    <property type="match status" value="1"/>
</dbReference>
<comment type="caution">
    <text evidence="9">The sequence shown here is derived from an EMBL/GenBank/DDBJ whole genome shotgun (WGS) entry which is preliminary data.</text>
</comment>
<dbReference type="InterPro" id="IPR023627">
    <property type="entry name" value="Rcmb_RecR"/>
</dbReference>
<comment type="function">
    <text evidence="7">May play a role in DNA repair. It seems to be involved in an RecBC-independent recombinational process of DNA repair. It may act with RecF and RecO.</text>
</comment>
<keyword evidence="3 7" id="KW-0863">Zinc-finger</keyword>
<dbReference type="GO" id="GO:0003677">
    <property type="term" value="F:DNA binding"/>
    <property type="evidence" value="ECO:0007669"/>
    <property type="project" value="UniProtKB-UniRule"/>
</dbReference>
<keyword evidence="6 7" id="KW-0234">DNA repair</keyword>
<evidence type="ECO:0000256" key="4">
    <source>
        <dbReference type="ARBA" id="ARBA00022833"/>
    </source>
</evidence>
<dbReference type="InterPro" id="IPR015967">
    <property type="entry name" value="Rcmb_RecR_Znf"/>
</dbReference>
<evidence type="ECO:0000313" key="9">
    <source>
        <dbReference type="EMBL" id="PIT86104.1"/>
    </source>
</evidence>
<evidence type="ECO:0000256" key="6">
    <source>
        <dbReference type="ARBA" id="ARBA00023204"/>
    </source>
</evidence>
<dbReference type="InterPro" id="IPR000093">
    <property type="entry name" value="DNA_Rcmb_RecR"/>
</dbReference>
<keyword evidence="5 7" id="KW-0233">DNA recombination</keyword>
<evidence type="ECO:0000256" key="7">
    <source>
        <dbReference type="HAMAP-Rule" id="MF_00017"/>
    </source>
</evidence>
<dbReference type="HAMAP" id="MF_00017">
    <property type="entry name" value="RecR"/>
    <property type="match status" value="1"/>
</dbReference>
<dbReference type="AlphaFoldDB" id="A0A2M6VZW7"/>
<dbReference type="Pfam" id="PF21175">
    <property type="entry name" value="RecR_C"/>
    <property type="match status" value="1"/>
</dbReference>
<dbReference type="EMBL" id="PFBZ01000213">
    <property type="protein sequence ID" value="PIT86104.1"/>
    <property type="molecule type" value="Genomic_DNA"/>
</dbReference>
<keyword evidence="4 7" id="KW-0862">Zinc</keyword>
<name>A0A2M6VZW7_9BACT</name>
<protein>
    <recommendedName>
        <fullName evidence="7">Recombination protein RecR</fullName>
    </recommendedName>
</protein>
<dbReference type="Gene3D" id="3.40.1360.10">
    <property type="match status" value="1"/>
</dbReference>